<dbReference type="Pfam" id="PF13927">
    <property type="entry name" value="Ig_3"/>
    <property type="match status" value="2"/>
</dbReference>
<feature type="domain" description="Fibronectin type-III" evidence="5">
    <location>
        <begin position="454"/>
        <end position="546"/>
    </location>
</feature>
<dbReference type="InterPro" id="IPR036179">
    <property type="entry name" value="Ig-like_dom_sf"/>
</dbReference>
<dbReference type="SMART" id="SM00060">
    <property type="entry name" value="FN3"/>
    <property type="match status" value="2"/>
</dbReference>
<proteinExistence type="predicted"/>
<accession>A0A9X0CGK2</accession>
<evidence type="ECO:0000256" key="3">
    <source>
        <dbReference type="SAM" id="SignalP"/>
    </source>
</evidence>
<dbReference type="PROSITE" id="PS50853">
    <property type="entry name" value="FN3"/>
    <property type="match status" value="2"/>
</dbReference>
<protein>
    <submittedName>
        <fullName evidence="6">Axonal fasciculation</fullName>
    </submittedName>
</protein>
<dbReference type="InterPro" id="IPR007110">
    <property type="entry name" value="Ig-like_dom"/>
</dbReference>
<feature type="domain" description="Ig-like" evidence="4">
    <location>
        <begin position="240"/>
        <end position="358"/>
    </location>
</feature>
<sequence>MVNLLLVIAALLAVTVGRTGADLKLSATSSSPTAGKDVFVKCTVSAGETFIGWYKPDGSKIQISTTNNIRVEDQGGGIYKLQFKDVKVAFAGKYECRGSRNTKIFTLNVAFVTSHVKHNQHLEIGKMGIIKVGVFGYPDPSFSWKKDGRLLNTAANSCLTVLKDGSLKICKVTKSDRGNYTVVIEQASSEDEVKIEVFAVAYANIEPFSRPQRFLTVGYPAIFMCKATGFPAPKYKWLSPDGNEITSIGNIKVQDGNLTFTTVGKYFEKGNYTCYAYIEIEETKEKIGEARAVVEVPEVYDVTWFKDGVEDARQQQTKGQAILEIENAQVGDSGDYTCVAINLAVDSNGKTIVKKLVTTINVKSPPYVETTASPSTVYSYIGNSDPTWVRCKFGGYPKPWVIMKFRDKLMSNATSTAILEVTTDALKYFGLYKCYAKNEFGVQNYTVELKTAGRPSEVRNFRAVPTCNSITLTWRTPTDDGGMPINKYVLSYNGVIFDIYGNDTSYTIKDLKQNTTYGITLRATSKAEWGPRSSVEAQTDTYCAPGCPIIYSPSSTLLTNNTLTLMWRAPEETGGDDDITYTVRYRVEKDKNNHGPWKTITTKKLQVEISELDNKVLYKFEVTAKNKGGTSGPAEKYIRTNLRREPASSSQTRLVSSAFLTIWVGGIFLLLAFGVMNADN</sequence>
<evidence type="ECO:0000313" key="6">
    <source>
        <dbReference type="EMBL" id="KAJ7333117.1"/>
    </source>
</evidence>
<dbReference type="Proteomes" id="UP001163046">
    <property type="component" value="Unassembled WGS sequence"/>
</dbReference>
<feature type="chain" id="PRO_5040930977" evidence="3">
    <location>
        <begin position="22"/>
        <end position="680"/>
    </location>
</feature>
<dbReference type="InterPro" id="IPR003599">
    <property type="entry name" value="Ig_sub"/>
</dbReference>
<dbReference type="InterPro" id="IPR050964">
    <property type="entry name" value="Striated_Muscle_Regulatory"/>
</dbReference>
<dbReference type="EMBL" id="MU827787">
    <property type="protein sequence ID" value="KAJ7333117.1"/>
    <property type="molecule type" value="Genomic_DNA"/>
</dbReference>
<dbReference type="PRINTS" id="PR00014">
    <property type="entry name" value="FNTYPEIII"/>
</dbReference>
<dbReference type="InterPro" id="IPR013098">
    <property type="entry name" value="Ig_I-set"/>
</dbReference>
<dbReference type="OrthoDB" id="5961442at2759"/>
<evidence type="ECO:0000259" key="4">
    <source>
        <dbReference type="PROSITE" id="PS50835"/>
    </source>
</evidence>
<evidence type="ECO:0000313" key="7">
    <source>
        <dbReference type="Proteomes" id="UP001163046"/>
    </source>
</evidence>
<name>A0A9X0CGK2_9CNID</name>
<feature type="domain" description="Ig-like" evidence="4">
    <location>
        <begin position="21"/>
        <end position="106"/>
    </location>
</feature>
<reference evidence="6" key="1">
    <citation type="submission" date="2023-01" db="EMBL/GenBank/DDBJ databases">
        <title>Genome assembly of the deep-sea coral Lophelia pertusa.</title>
        <authorList>
            <person name="Herrera S."/>
            <person name="Cordes E."/>
        </authorList>
    </citation>
    <scope>NUCLEOTIDE SEQUENCE</scope>
    <source>
        <strain evidence="6">USNM1676648</strain>
        <tissue evidence="6">Polyp</tissue>
    </source>
</reference>
<keyword evidence="1" id="KW-0677">Repeat</keyword>
<keyword evidence="7" id="KW-1185">Reference proteome</keyword>
<organism evidence="6 7">
    <name type="scientific">Desmophyllum pertusum</name>
    <dbReference type="NCBI Taxonomy" id="174260"/>
    <lineage>
        <taxon>Eukaryota</taxon>
        <taxon>Metazoa</taxon>
        <taxon>Cnidaria</taxon>
        <taxon>Anthozoa</taxon>
        <taxon>Hexacorallia</taxon>
        <taxon>Scleractinia</taxon>
        <taxon>Caryophylliina</taxon>
        <taxon>Caryophylliidae</taxon>
        <taxon>Desmophyllum</taxon>
    </lineage>
</organism>
<dbReference type="Gene3D" id="2.60.40.10">
    <property type="entry name" value="Immunoglobulins"/>
    <property type="match status" value="7"/>
</dbReference>
<dbReference type="SMART" id="SM00409">
    <property type="entry name" value="IG"/>
    <property type="match status" value="3"/>
</dbReference>
<evidence type="ECO:0000256" key="1">
    <source>
        <dbReference type="ARBA" id="ARBA00022737"/>
    </source>
</evidence>
<dbReference type="SUPFAM" id="SSF49265">
    <property type="entry name" value="Fibronectin type III"/>
    <property type="match status" value="1"/>
</dbReference>
<dbReference type="InterPro" id="IPR003961">
    <property type="entry name" value="FN3_dom"/>
</dbReference>
<dbReference type="Pfam" id="PF07679">
    <property type="entry name" value="I-set"/>
    <property type="match status" value="1"/>
</dbReference>
<gene>
    <name evidence="6" type="primary">NCAM2_8</name>
    <name evidence="6" type="ORF">OS493_018292</name>
</gene>
<dbReference type="AlphaFoldDB" id="A0A9X0CGK2"/>
<dbReference type="PANTHER" id="PTHR13817">
    <property type="entry name" value="TITIN"/>
    <property type="match status" value="1"/>
</dbReference>
<keyword evidence="2" id="KW-0472">Membrane</keyword>
<dbReference type="InterPro" id="IPR013783">
    <property type="entry name" value="Ig-like_fold"/>
</dbReference>
<keyword evidence="2" id="KW-0812">Transmembrane</keyword>
<dbReference type="InterPro" id="IPR036116">
    <property type="entry name" value="FN3_sf"/>
</dbReference>
<dbReference type="CDD" id="cd00063">
    <property type="entry name" value="FN3"/>
    <property type="match status" value="2"/>
</dbReference>
<feature type="signal peptide" evidence="3">
    <location>
        <begin position="1"/>
        <end position="21"/>
    </location>
</feature>
<dbReference type="Pfam" id="PF00041">
    <property type="entry name" value="fn3"/>
    <property type="match status" value="2"/>
</dbReference>
<feature type="transmembrane region" description="Helical" evidence="2">
    <location>
        <begin position="654"/>
        <end position="676"/>
    </location>
</feature>
<evidence type="ECO:0000256" key="2">
    <source>
        <dbReference type="SAM" id="Phobius"/>
    </source>
</evidence>
<feature type="domain" description="Fibronectin type-III" evidence="5">
    <location>
        <begin position="549"/>
        <end position="645"/>
    </location>
</feature>
<evidence type="ECO:0000259" key="5">
    <source>
        <dbReference type="PROSITE" id="PS50853"/>
    </source>
</evidence>
<dbReference type="SUPFAM" id="SSF48726">
    <property type="entry name" value="Immunoglobulin"/>
    <property type="match status" value="4"/>
</dbReference>
<dbReference type="SMART" id="SM00408">
    <property type="entry name" value="IGc2"/>
    <property type="match status" value="4"/>
</dbReference>
<keyword evidence="3" id="KW-0732">Signal</keyword>
<keyword evidence="2" id="KW-1133">Transmembrane helix</keyword>
<dbReference type="InterPro" id="IPR003598">
    <property type="entry name" value="Ig_sub2"/>
</dbReference>
<dbReference type="PROSITE" id="PS50835">
    <property type="entry name" value="IG_LIKE"/>
    <property type="match status" value="2"/>
</dbReference>
<comment type="caution">
    <text evidence="6">The sequence shown here is derived from an EMBL/GenBank/DDBJ whole genome shotgun (WGS) entry which is preliminary data.</text>
</comment>
<dbReference type="CDD" id="cd00096">
    <property type="entry name" value="Ig"/>
    <property type="match status" value="1"/>
</dbReference>
<dbReference type="PANTHER" id="PTHR13817:SF73">
    <property type="entry name" value="FIBRONECTIN TYPE-III DOMAIN-CONTAINING PROTEIN"/>
    <property type="match status" value="1"/>
</dbReference>